<dbReference type="SUPFAM" id="SSF48371">
    <property type="entry name" value="ARM repeat"/>
    <property type="match status" value="1"/>
</dbReference>
<name>A0A2G5I705_CERBT</name>
<dbReference type="GO" id="GO:0042254">
    <property type="term" value="P:ribosome biogenesis"/>
    <property type="evidence" value="ECO:0007669"/>
    <property type="project" value="TreeGrafter"/>
</dbReference>
<evidence type="ECO:0000259" key="1">
    <source>
        <dbReference type="Pfam" id="PF10441"/>
    </source>
</evidence>
<gene>
    <name evidence="2" type="ORF">CB0940_00467</name>
</gene>
<comment type="caution">
    <text evidence="2">The sequence shown here is derived from an EMBL/GenBank/DDBJ whole genome shotgun (WGS) entry which is preliminary data.</text>
</comment>
<sequence length="1271" mass="139400">MGAVAMEKPTSLDRLKALDKLSTLPLQLEEAQQLCNHPSRAEMILRWLVNKLKSSQEARTDAGSWDLLSLCLRLLPTQKIASVLGPGPFQEFLQLTCVERGLPERTLQAVAATWGLLSQKGQALSGAAIRALLKTDGAAAARVSGHWYQHVYAILQIEDSASRTGTAISLLEIGLQLWELRRRSQSDDAAFSEHCLLPACQLVVLLRKNIPAGAKRKRAKDALESSINPLRSLESIIAQHSVLPARAVFTSTRQKQDGHKKRPALGKTEQSLEHVLEPFKDSSVNCYEIAPVFMDIALCAVSTPTPGLRSREAPWVETLFDALLNLLDSDSKEQKSATIAEMLRYIRLRKMPLSTQKLANLAASVLADASGHKDSGRTLIAEIVAFNAGALTEASIARKLFTAIATWQASNSTADTVIIRDRIVNPIIEAFTQKQQMSELLELWHQQLVETKDHESAGIWHIIVPQMSEALASPTANDVAMSALARYSTLLQQVADAQESLNGENVASRLRSDLVLLRAILQGLRKNSHLVEVQQELDATRVRLGTLVKTNKKQISAPCLNEVWQLSALVLELWSPSYIAAQHDQSAVKDVLENLVANDLFETAVEDCQSTSNSSSAAQVLIGTVCALAQPYDMSKQCTKALKRAVEALCERPSTMVNFPQLITGLSSKQIGTVLQTALAAQNEGAQRLLSQLSASLPHSENFSAILADLPIHQVVAFSPSSLTPAQRTKVITRLLDEAHDHDNEVSPASRLALIVELLAYPVEALSVTTATSKLSGYVRRSLAANVLGDSETFARALALVQPSMRAIFQTMSTKTSRDYQELSAVAVETIGLLEKASPETEPASSPAMLAVSVLIALIEESADDASTYAHRNKRLVNTLMDALITSLEDFTSTLDRDFNSELFSATAEGLLVLPESVLSLSGSKSKKFASRIVASAEGVLRAESRCPHHVLVASFRLLCKYDPASETTTRASSILSRNLDARSSGAILRIYEEALDTKFGPDEISKIIASGPPQNYAIAQLHLRAVRKVRGEMFESTTNLSTNDVWHYLLRTLLEAQDFRVRGETLQTISVLLKARGFVLNQYSLEQTLQSLHSLLTTGSHIESFFPKVCKILKVLINQYRTKLQGRFHLVTLVFQALLSGLLNDTSLASARLQDYHGRLVAKLLELFCKPIWVRSTATNLVDASREAQKYAGQFVQHILHHYCALVLSSTPAEGVRLAVRPGIFAIIEAMEAYDEASVRSLSAAMNSNERAILRMVVQDWRQFGKWEGS</sequence>
<dbReference type="GO" id="GO:0005730">
    <property type="term" value="C:nucleolus"/>
    <property type="evidence" value="ECO:0007669"/>
    <property type="project" value="TreeGrafter"/>
</dbReference>
<accession>A0A2G5I705</accession>
<protein>
    <recommendedName>
        <fullName evidence="1">Nucleolar 27S pre-rRNA processing Urb2/Npa2 C-terminal domain-containing protein</fullName>
    </recommendedName>
</protein>
<dbReference type="EMBL" id="LKMD01000100">
    <property type="protein sequence ID" value="PIB00549.1"/>
    <property type="molecule type" value="Genomic_DNA"/>
</dbReference>
<evidence type="ECO:0000313" key="2">
    <source>
        <dbReference type="EMBL" id="PIB00549.1"/>
    </source>
</evidence>
<reference evidence="2 3" key="1">
    <citation type="submission" date="2015-10" db="EMBL/GenBank/DDBJ databases">
        <title>The cercosporin biosynthetic gene cluster was horizontally transferred to several fungal lineages and shown to be expanded in Cercospora beticola based on microsynteny with recipient genomes.</title>
        <authorList>
            <person name="De Jonge R."/>
            <person name="Ebert M.K."/>
            <person name="Suttle J.C."/>
            <person name="Jurick Ii W.M."/>
            <person name="Secor G.A."/>
            <person name="Thomma B.P."/>
            <person name="Van De Peer Y."/>
            <person name="Bolton M.D."/>
        </authorList>
    </citation>
    <scope>NUCLEOTIDE SEQUENCE [LARGE SCALE GENOMIC DNA]</scope>
    <source>
        <strain evidence="2 3">09-40</strain>
    </source>
</reference>
<dbReference type="PANTHER" id="PTHR15682:SF2">
    <property type="entry name" value="UNHEALTHY RIBOSOME BIOGENESIS PROTEIN 2 HOMOLOG"/>
    <property type="match status" value="1"/>
</dbReference>
<dbReference type="PANTHER" id="PTHR15682">
    <property type="entry name" value="UNHEALTHY RIBOSOME BIOGENESIS PROTEIN 2 HOMOLOG"/>
    <property type="match status" value="1"/>
</dbReference>
<dbReference type="InterPro" id="IPR052609">
    <property type="entry name" value="Ribosome_Biogenesis_Reg"/>
</dbReference>
<dbReference type="AlphaFoldDB" id="A0A2G5I705"/>
<dbReference type="OrthoDB" id="160374at2759"/>
<dbReference type="Pfam" id="PF10441">
    <property type="entry name" value="Urb2"/>
    <property type="match status" value="1"/>
</dbReference>
<proteinExistence type="predicted"/>
<dbReference type="InterPro" id="IPR018849">
    <property type="entry name" value="Urb2/Npa2_C"/>
</dbReference>
<organism evidence="2 3">
    <name type="scientific">Cercospora beticola</name>
    <name type="common">Sugarbeet leaf spot fungus</name>
    <dbReference type="NCBI Taxonomy" id="122368"/>
    <lineage>
        <taxon>Eukaryota</taxon>
        <taxon>Fungi</taxon>
        <taxon>Dikarya</taxon>
        <taxon>Ascomycota</taxon>
        <taxon>Pezizomycotina</taxon>
        <taxon>Dothideomycetes</taxon>
        <taxon>Dothideomycetidae</taxon>
        <taxon>Mycosphaerellales</taxon>
        <taxon>Mycosphaerellaceae</taxon>
        <taxon>Cercospora</taxon>
    </lineage>
</organism>
<dbReference type="InterPro" id="IPR016024">
    <property type="entry name" value="ARM-type_fold"/>
</dbReference>
<evidence type="ECO:0000313" key="3">
    <source>
        <dbReference type="Proteomes" id="UP000230605"/>
    </source>
</evidence>
<feature type="domain" description="Nucleolar 27S pre-rRNA processing Urb2/Npa2 C-terminal" evidence="1">
    <location>
        <begin position="1066"/>
        <end position="1270"/>
    </location>
</feature>
<dbReference type="Proteomes" id="UP000230605">
    <property type="component" value="Chromosome 1"/>
</dbReference>